<organism evidence="2">
    <name type="scientific">Eutreptiella gymnastica</name>
    <dbReference type="NCBI Taxonomy" id="73025"/>
    <lineage>
        <taxon>Eukaryota</taxon>
        <taxon>Discoba</taxon>
        <taxon>Euglenozoa</taxon>
        <taxon>Euglenida</taxon>
        <taxon>Spirocuta</taxon>
        <taxon>Euglenophyceae</taxon>
        <taxon>Eutreptiales</taxon>
        <taxon>Eutreptiaceae</taxon>
        <taxon>Eutreptiella</taxon>
    </lineage>
</organism>
<dbReference type="AlphaFoldDB" id="A0A7S4GHS4"/>
<dbReference type="EMBL" id="HBJA01142007">
    <property type="protein sequence ID" value="CAE0837511.1"/>
    <property type="molecule type" value="Transcribed_RNA"/>
</dbReference>
<gene>
    <name evidence="2" type="ORF">EGYM00163_LOCUS48883</name>
</gene>
<evidence type="ECO:0000313" key="2">
    <source>
        <dbReference type="EMBL" id="CAE0837511.1"/>
    </source>
</evidence>
<protein>
    <submittedName>
        <fullName evidence="2">Uncharacterized protein</fullName>
    </submittedName>
</protein>
<reference evidence="2" key="1">
    <citation type="submission" date="2021-01" db="EMBL/GenBank/DDBJ databases">
        <authorList>
            <person name="Corre E."/>
            <person name="Pelletier E."/>
            <person name="Niang G."/>
            <person name="Scheremetjew M."/>
            <person name="Finn R."/>
            <person name="Kale V."/>
            <person name="Holt S."/>
            <person name="Cochrane G."/>
            <person name="Meng A."/>
            <person name="Brown T."/>
            <person name="Cohen L."/>
        </authorList>
    </citation>
    <scope>NUCLEOTIDE SEQUENCE</scope>
    <source>
        <strain evidence="2">CCMP1594</strain>
    </source>
</reference>
<accession>A0A7S4GHS4</accession>
<name>A0A7S4GHS4_9EUGL</name>
<evidence type="ECO:0000256" key="1">
    <source>
        <dbReference type="SAM" id="MobiDB-lite"/>
    </source>
</evidence>
<proteinExistence type="predicted"/>
<sequence>MKRCECLVIFIFIITVLGSAWHKLLKLDIPEEEPIRQVDPVVVKPQLPKPPVEKSQPPKPKHPPIKLPVPLPRNGETQRTYMDPRGFHVAPSKPISDPQRQMAVGSLENAHFPRLPDSLSVARIPCAGIADRPLKNAAPMPANPRYLLVTDMWERGGQALLSFEHVVQLCITHNLVLVLPFVRDTQIQGMPGWTQWRAIETRHAMSFTAAKELFPLSDYLDIAYTQQFLPIVDFQEFSILSNWTITTAIQLDWMSNGCINKPEWYPAFGATIQATQFYCLRNQLIWVPPNIPSWYEANAYPKMSEAEGRTSKVESAVIMNWRRGSFGITVREDSCRTRAASQWNRTAIEFARKFLPNKYVALRVESNFLMRGVISRCFDHVMHAMEYYGTQLGLPKEAAYYVSTDWPTLPEGRWNYKVMADLTGEFNRLYKLYNIQQYRNREMDMGVEQLVHLFLLTNAAVVIGSAADPVMKLVRQYSPNTPIAHIGLENQCQFSIPKE</sequence>
<feature type="region of interest" description="Disordered" evidence="1">
    <location>
        <begin position="40"/>
        <end position="73"/>
    </location>
</feature>